<feature type="transmembrane region" description="Helical" evidence="7">
    <location>
        <begin position="430"/>
        <end position="450"/>
    </location>
</feature>
<keyword evidence="6" id="KW-0479">Metal-binding</keyword>
<evidence type="ECO:0000256" key="2">
    <source>
        <dbReference type="ARBA" id="ARBA00007018"/>
    </source>
</evidence>
<feature type="transmembrane region" description="Helical" evidence="7">
    <location>
        <begin position="367"/>
        <end position="385"/>
    </location>
</feature>
<proteinExistence type="inferred from homology"/>
<feature type="transmembrane region" description="Helical" evidence="7">
    <location>
        <begin position="397"/>
        <end position="418"/>
    </location>
</feature>
<evidence type="ECO:0000256" key="1">
    <source>
        <dbReference type="ARBA" id="ARBA00004141"/>
    </source>
</evidence>
<feature type="transmembrane region" description="Helical" evidence="7">
    <location>
        <begin position="208"/>
        <end position="227"/>
    </location>
</feature>
<accession>A0A9D4UGD9</accession>
<comment type="caution">
    <text evidence="8">The sequence shown here is derived from an EMBL/GenBank/DDBJ whole genome shotgun (WGS) entry which is preliminary data.</text>
</comment>
<protein>
    <submittedName>
        <fullName evidence="8">Uncharacterized protein</fullName>
    </submittedName>
</protein>
<comment type="similarity">
    <text evidence="2">Belongs to the ADIPOR family.</text>
</comment>
<feature type="binding site" evidence="6">
    <location>
        <position position="351"/>
    </location>
    <ligand>
        <name>Zn(2+)</name>
        <dbReference type="ChEBI" id="CHEBI:29105"/>
    </ligand>
</feature>
<reference evidence="8" key="1">
    <citation type="submission" date="2021-01" db="EMBL/GenBank/DDBJ databases">
        <title>Adiantum capillus-veneris genome.</title>
        <authorList>
            <person name="Fang Y."/>
            <person name="Liao Q."/>
        </authorList>
    </citation>
    <scope>NUCLEOTIDE SEQUENCE</scope>
    <source>
        <strain evidence="8">H3</strain>
        <tissue evidence="8">Leaf</tissue>
    </source>
</reference>
<name>A0A9D4UGD9_ADICA</name>
<dbReference type="GO" id="GO:0038023">
    <property type="term" value="F:signaling receptor activity"/>
    <property type="evidence" value="ECO:0007669"/>
    <property type="project" value="TreeGrafter"/>
</dbReference>
<feature type="binding site" evidence="6">
    <location>
        <position position="500"/>
    </location>
    <ligand>
        <name>Zn(2+)</name>
        <dbReference type="ChEBI" id="CHEBI:29105"/>
    </ligand>
</feature>
<dbReference type="InterPro" id="IPR004254">
    <property type="entry name" value="AdipoR/HlyIII-related"/>
</dbReference>
<keyword evidence="5 7" id="KW-0472">Membrane</keyword>
<evidence type="ECO:0000313" key="8">
    <source>
        <dbReference type="EMBL" id="KAI5067400.1"/>
    </source>
</evidence>
<evidence type="ECO:0000256" key="3">
    <source>
        <dbReference type="ARBA" id="ARBA00022692"/>
    </source>
</evidence>
<keyword evidence="3 7" id="KW-0812">Transmembrane</keyword>
<dbReference type="Pfam" id="PF03006">
    <property type="entry name" value="HlyIII"/>
    <property type="match status" value="2"/>
</dbReference>
<evidence type="ECO:0000256" key="6">
    <source>
        <dbReference type="PIRSR" id="PIRSR604254-1"/>
    </source>
</evidence>
<dbReference type="GO" id="GO:0016020">
    <property type="term" value="C:membrane"/>
    <property type="evidence" value="ECO:0007669"/>
    <property type="project" value="UniProtKB-SubCell"/>
</dbReference>
<evidence type="ECO:0000256" key="4">
    <source>
        <dbReference type="ARBA" id="ARBA00022989"/>
    </source>
</evidence>
<feature type="binding site" evidence="6">
    <location>
        <position position="496"/>
    </location>
    <ligand>
        <name>Zn(2+)</name>
        <dbReference type="ChEBI" id="CHEBI:29105"/>
    </ligand>
</feature>
<feature type="transmembrane region" description="Helical" evidence="7">
    <location>
        <begin position="333"/>
        <end position="355"/>
    </location>
</feature>
<evidence type="ECO:0000256" key="7">
    <source>
        <dbReference type="SAM" id="Phobius"/>
    </source>
</evidence>
<evidence type="ECO:0000256" key="5">
    <source>
        <dbReference type="ARBA" id="ARBA00023136"/>
    </source>
</evidence>
<dbReference type="AlphaFoldDB" id="A0A9D4UGD9"/>
<evidence type="ECO:0000313" key="9">
    <source>
        <dbReference type="Proteomes" id="UP000886520"/>
    </source>
</evidence>
<organism evidence="8 9">
    <name type="scientific">Adiantum capillus-veneris</name>
    <name type="common">Maidenhair fern</name>
    <dbReference type="NCBI Taxonomy" id="13818"/>
    <lineage>
        <taxon>Eukaryota</taxon>
        <taxon>Viridiplantae</taxon>
        <taxon>Streptophyta</taxon>
        <taxon>Embryophyta</taxon>
        <taxon>Tracheophyta</taxon>
        <taxon>Polypodiopsida</taxon>
        <taxon>Polypodiidae</taxon>
        <taxon>Polypodiales</taxon>
        <taxon>Pteridineae</taxon>
        <taxon>Pteridaceae</taxon>
        <taxon>Vittarioideae</taxon>
        <taxon>Adiantum</taxon>
    </lineage>
</organism>
<comment type="subcellular location">
    <subcellularLocation>
        <location evidence="1">Membrane</location>
        <topology evidence="1">Multi-pass membrane protein</topology>
    </subcellularLocation>
</comment>
<gene>
    <name evidence="8" type="ORF">GOP47_0017928</name>
</gene>
<dbReference type="Proteomes" id="UP000886520">
    <property type="component" value="Chromosome 17"/>
</dbReference>
<dbReference type="GO" id="GO:0046872">
    <property type="term" value="F:metal ion binding"/>
    <property type="evidence" value="ECO:0007669"/>
    <property type="project" value="UniProtKB-KW"/>
</dbReference>
<dbReference type="PANTHER" id="PTHR20855:SF52">
    <property type="entry name" value="ADIPONECTIN RECEPTOR PROTEIN"/>
    <property type="match status" value="1"/>
</dbReference>
<dbReference type="GO" id="GO:0009725">
    <property type="term" value="P:response to hormone"/>
    <property type="evidence" value="ECO:0007669"/>
    <property type="project" value="TreeGrafter"/>
</dbReference>
<dbReference type="EMBL" id="JABFUD020000017">
    <property type="protein sequence ID" value="KAI5067400.1"/>
    <property type="molecule type" value="Genomic_DNA"/>
</dbReference>
<keyword evidence="4 7" id="KW-1133">Transmembrane helix</keyword>
<feature type="transmembrane region" description="Helical" evidence="7">
    <location>
        <begin position="456"/>
        <end position="477"/>
    </location>
</feature>
<sequence>MLKARFRILLKRCDMNLRYVPDLVVAACLVLHNLCIFHGESFDMEWVREAEVGLAGHGGRAIEDQRAGGTSMMELMETREVGIEEAMERAQGSDEGGSNDLGIEEHYQHLLLMPKETQHIATEMEVEPLQLLENIAPLPPDGEEVHGSPRSPRELWRKVKRKYHLVEFHALPDYLRDNEFILAHYRANWPLKQTLWSIFTIHNETLNIWTHLIGFIIFLGLTIYTIMKLPAVVPMPAIPGLPHLPNMSDLQKIPKDLLSSISASLTHLHVPEMITNAFPEGLNLHIPEVLSNCLPEALLSANRTNQCVLTSVKDDVANMIAPLFWKPIPRWPFFIFLGGAMFCLLASSVCHLFTCHSERVAYIMLRVDYAGIAALIASSFYPPVYYSFMCNPVLRNIYLTFITVVGIATVLVSLVPVFQNPEYRKVRAGLFFGMGLSGIAPVMHKLILFWGEPEALYTTIYEMAMGFFYGLGALVYATRVPERWKPGRFDIAGHSHQLFHVLVVAGAYTHYHAGLLYLKWRDMKGCVPH</sequence>
<dbReference type="PANTHER" id="PTHR20855">
    <property type="entry name" value="ADIPOR/PROGESTIN RECEPTOR-RELATED"/>
    <property type="match status" value="1"/>
</dbReference>
<keyword evidence="6" id="KW-0862">Zinc</keyword>
<feature type="transmembrane region" description="Helical" evidence="7">
    <location>
        <begin position="498"/>
        <end position="518"/>
    </location>
</feature>
<dbReference type="GO" id="GO:0009744">
    <property type="term" value="P:response to sucrose"/>
    <property type="evidence" value="ECO:0007669"/>
    <property type="project" value="UniProtKB-ARBA"/>
</dbReference>
<dbReference type="OrthoDB" id="529367at2759"/>
<keyword evidence="9" id="KW-1185">Reference proteome</keyword>